<gene>
    <name evidence="2" type="ORF">NFRAN_1621</name>
</gene>
<sequence length="80" mass="9283">MTKKEVIKIFFLALITGSIMGVVIIEIFGTMDLMKFFQLEICVILIIISLFIVSRWWNNRLKKISNSNEYPGKNDDNKQA</sequence>
<dbReference type="AlphaFoldDB" id="A0A484I9P0"/>
<organism evidence="2 3">
    <name type="scientific">Candidatus Nitrosocosmicus franklandianus</name>
    <dbReference type="NCBI Taxonomy" id="1798806"/>
    <lineage>
        <taxon>Archaea</taxon>
        <taxon>Nitrososphaerota</taxon>
        <taxon>Nitrososphaeria</taxon>
        <taxon>Nitrososphaerales</taxon>
        <taxon>Nitrososphaeraceae</taxon>
        <taxon>Candidatus Nitrosocosmicus</taxon>
    </lineage>
</organism>
<protein>
    <submittedName>
        <fullName evidence="2">Uncharacterized protein</fullName>
    </submittedName>
</protein>
<name>A0A484I9P0_9ARCH</name>
<proteinExistence type="predicted"/>
<reference evidence="2 3" key="1">
    <citation type="submission" date="2019-02" db="EMBL/GenBank/DDBJ databases">
        <authorList>
            <person name="Lehtovirta-Morley E L."/>
        </authorList>
    </citation>
    <scope>NUCLEOTIDE SEQUENCE [LARGE SCALE GENOMIC DNA]</scope>
    <source>
        <strain evidence="2">NFRAN1</strain>
    </source>
</reference>
<feature type="transmembrane region" description="Helical" evidence="1">
    <location>
        <begin position="36"/>
        <end position="57"/>
    </location>
</feature>
<dbReference type="GeneID" id="39420954"/>
<keyword evidence="1" id="KW-0472">Membrane</keyword>
<dbReference type="RefSeq" id="WP_134484046.1">
    <property type="nucleotide sequence ID" value="NZ_LR216287.1"/>
</dbReference>
<evidence type="ECO:0000313" key="3">
    <source>
        <dbReference type="Proteomes" id="UP000294299"/>
    </source>
</evidence>
<dbReference type="EMBL" id="LR216287">
    <property type="protein sequence ID" value="VFJ13943.1"/>
    <property type="molecule type" value="Genomic_DNA"/>
</dbReference>
<evidence type="ECO:0000313" key="2">
    <source>
        <dbReference type="EMBL" id="VFJ13943.1"/>
    </source>
</evidence>
<keyword evidence="3" id="KW-1185">Reference proteome</keyword>
<dbReference type="KEGG" id="nfn:NFRAN_1621"/>
<dbReference type="OrthoDB" id="382664at2157"/>
<feature type="transmembrane region" description="Helical" evidence="1">
    <location>
        <begin position="9"/>
        <end position="30"/>
    </location>
</feature>
<dbReference type="Proteomes" id="UP000294299">
    <property type="component" value="Chromosome NFRAN"/>
</dbReference>
<accession>A0A484I9P0</accession>
<keyword evidence="1" id="KW-0812">Transmembrane</keyword>
<keyword evidence="1" id="KW-1133">Transmembrane helix</keyword>
<evidence type="ECO:0000256" key="1">
    <source>
        <dbReference type="SAM" id="Phobius"/>
    </source>
</evidence>